<evidence type="ECO:0000256" key="7">
    <source>
        <dbReference type="ARBA" id="ARBA00023180"/>
    </source>
</evidence>
<dbReference type="InterPro" id="IPR050919">
    <property type="entry name" value="NKG2/CD94_NK_receptors"/>
</dbReference>
<dbReference type="SMART" id="SM00034">
    <property type="entry name" value="CLECT"/>
    <property type="match status" value="1"/>
</dbReference>
<evidence type="ECO:0000259" key="10">
    <source>
        <dbReference type="PROSITE" id="PS50041"/>
    </source>
</evidence>
<comment type="caution">
    <text evidence="11">The sequence shown here is derived from an EMBL/GenBank/DDBJ whole genome shotgun (WGS) entry which is preliminary data.</text>
</comment>
<dbReference type="Proteomes" id="UP000700334">
    <property type="component" value="Unassembled WGS sequence"/>
</dbReference>
<gene>
    <name evidence="11" type="ORF">J0S82_017255</name>
</gene>
<keyword evidence="5" id="KW-1133">Transmembrane helix</keyword>
<dbReference type="OrthoDB" id="9664993at2759"/>
<keyword evidence="3" id="KW-0430">Lectin</keyword>
<dbReference type="InterPro" id="IPR016187">
    <property type="entry name" value="CTDL_fold"/>
</dbReference>
<dbReference type="InterPro" id="IPR016186">
    <property type="entry name" value="C-type_lectin-like/link_sf"/>
</dbReference>
<evidence type="ECO:0000313" key="11">
    <source>
        <dbReference type="EMBL" id="KAG8505815.1"/>
    </source>
</evidence>
<evidence type="ECO:0000256" key="5">
    <source>
        <dbReference type="ARBA" id="ARBA00022989"/>
    </source>
</evidence>
<keyword evidence="12" id="KW-1185">Reference proteome</keyword>
<keyword evidence="2" id="KW-0812">Transmembrane</keyword>
<dbReference type="GO" id="GO:0045954">
    <property type="term" value="P:positive regulation of natural killer cell mediated cytotoxicity"/>
    <property type="evidence" value="ECO:0007669"/>
    <property type="project" value="TreeGrafter"/>
</dbReference>
<proteinExistence type="predicted"/>
<feature type="domain" description="C-type lectin" evidence="10">
    <location>
        <begin position="24"/>
        <end position="142"/>
    </location>
</feature>
<evidence type="ECO:0000313" key="12">
    <source>
        <dbReference type="Proteomes" id="UP000700334"/>
    </source>
</evidence>
<dbReference type="Pfam" id="PF00059">
    <property type="entry name" value="Lectin_C"/>
    <property type="match status" value="1"/>
</dbReference>
<dbReference type="PANTHER" id="PTHR22800:SF252">
    <property type="entry name" value="NATURAL KILLER CELLS ANTIGEN CD94"/>
    <property type="match status" value="1"/>
</dbReference>
<dbReference type="GO" id="GO:0016020">
    <property type="term" value="C:membrane"/>
    <property type="evidence" value="ECO:0007669"/>
    <property type="project" value="UniProtKB-SubCell"/>
</dbReference>
<evidence type="ECO:0000256" key="1">
    <source>
        <dbReference type="ARBA" id="ARBA00004606"/>
    </source>
</evidence>
<keyword evidence="4" id="KW-0735">Signal-anchor</keyword>
<dbReference type="PANTHER" id="PTHR22800">
    <property type="entry name" value="C-TYPE LECTIN PROTEINS"/>
    <property type="match status" value="1"/>
</dbReference>
<evidence type="ECO:0000256" key="9">
    <source>
        <dbReference type="ARBA" id="ARBA00041489"/>
    </source>
</evidence>
<evidence type="ECO:0000256" key="8">
    <source>
        <dbReference type="ARBA" id="ARBA00041193"/>
    </source>
</evidence>
<accession>A0A8J5ZQU5</accession>
<dbReference type="AlphaFoldDB" id="A0A8J5ZQU5"/>
<keyword evidence="6" id="KW-0472">Membrane</keyword>
<organism evidence="11 12">
    <name type="scientific">Galemys pyrenaicus</name>
    <name type="common">Iberian desman</name>
    <name type="synonym">Pyrenean desman</name>
    <dbReference type="NCBI Taxonomy" id="202257"/>
    <lineage>
        <taxon>Eukaryota</taxon>
        <taxon>Metazoa</taxon>
        <taxon>Chordata</taxon>
        <taxon>Craniata</taxon>
        <taxon>Vertebrata</taxon>
        <taxon>Euteleostomi</taxon>
        <taxon>Mammalia</taxon>
        <taxon>Eutheria</taxon>
        <taxon>Laurasiatheria</taxon>
        <taxon>Eulipotyphla</taxon>
        <taxon>Talpidae</taxon>
        <taxon>Galemys</taxon>
    </lineage>
</organism>
<dbReference type="InterPro" id="IPR001304">
    <property type="entry name" value="C-type_lectin-like"/>
</dbReference>
<name>A0A8J5ZQU5_GALPY</name>
<dbReference type="PROSITE" id="PS50041">
    <property type="entry name" value="C_TYPE_LECTIN_2"/>
    <property type="match status" value="1"/>
</dbReference>
<evidence type="ECO:0000256" key="2">
    <source>
        <dbReference type="ARBA" id="ARBA00022692"/>
    </source>
</evidence>
<evidence type="ECO:0000256" key="6">
    <source>
        <dbReference type="ARBA" id="ARBA00023136"/>
    </source>
</evidence>
<evidence type="ECO:0000256" key="3">
    <source>
        <dbReference type="ARBA" id="ARBA00022734"/>
    </source>
</evidence>
<dbReference type="GO" id="GO:0030246">
    <property type="term" value="F:carbohydrate binding"/>
    <property type="evidence" value="ECO:0007669"/>
    <property type="project" value="UniProtKB-KW"/>
</dbReference>
<dbReference type="SUPFAM" id="SSF56436">
    <property type="entry name" value="C-type lectin-like"/>
    <property type="match status" value="1"/>
</dbReference>
<keyword evidence="7" id="KW-0325">Glycoprotein</keyword>
<sequence length="146" mass="16506">MAALGIALEKDSGYSSCQEGWVGYECNCYFISSESRSWHESRAVCVSMNSSLLQMHSRDELAHLNGLLLCQQHFMSSSLRFFWVGATYSAGRGAWEWEDGSAVSRETFPFFKTANTTDCMLYSPKGHFLNEPCKKTNPYICKQQPT</sequence>
<protein>
    <recommendedName>
        <fullName evidence="8">Natural killer cells antigen CD94</fullName>
    </recommendedName>
    <alternativeName>
        <fullName evidence="9">Killer cell lectin-like receptor subfamily D member 1</fullName>
    </alternativeName>
</protein>
<evidence type="ECO:0000256" key="4">
    <source>
        <dbReference type="ARBA" id="ARBA00022968"/>
    </source>
</evidence>
<dbReference type="InterPro" id="IPR033992">
    <property type="entry name" value="NKR-like_CTLD"/>
</dbReference>
<reference evidence="11" key="1">
    <citation type="journal article" date="2021" name="Evol. Appl.">
        <title>The genome of the Pyrenean desman and the effects of bottlenecks and inbreeding on the genomic landscape of an endangered species.</title>
        <authorList>
            <person name="Escoda L."/>
            <person name="Castresana J."/>
        </authorList>
    </citation>
    <scope>NUCLEOTIDE SEQUENCE</scope>
    <source>
        <strain evidence="11">IBE-C5619</strain>
    </source>
</reference>
<dbReference type="EMBL" id="JAGFMF010012220">
    <property type="protein sequence ID" value="KAG8505815.1"/>
    <property type="molecule type" value="Genomic_DNA"/>
</dbReference>
<comment type="subcellular location">
    <subcellularLocation>
        <location evidence="1">Membrane</location>
        <topology evidence="1">Single-pass type II membrane protein</topology>
    </subcellularLocation>
</comment>
<dbReference type="CDD" id="cd03593">
    <property type="entry name" value="CLECT_NK_receptors_like"/>
    <property type="match status" value="1"/>
</dbReference>
<dbReference type="GO" id="GO:0002223">
    <property type="term" value="P:stimulatory C-type lectin receptor signaling pathway"/>
    <property type="evidence" value="ECO:0007669"/>
    <property type="project" value="TreeGrafter"/>
</dbReference>
<dbReference type="Gene3D" id="3.10.100.10">
    <property type="entry name" value="Mannose-Binding Protein A, subunit A"/>
    <property type="match status" value="1"/>
</dbReference>